<dbReference type="Gene3D" id="1.10.3730.20">
    <property type="match status" value="1"/>
</dbReference>
<dbReference type="InterPro" id="IPR018908">
    <property type="entry name" value="TMEM234"/>
</dbReference>
<gene>
    <name evidence="7" type="ORF">WA026_018434</name>
</gene>
<reference evidence="7 8" key="1">
    <citation type="submission" date="2023-03" db="EMBL/GenBank/DDBJ databases">
        <title>Genome insight into feeding habits of ladybird beetles.</title>
        <authorList>
            <person name="Li H.-S."/>
            <person name="Huang Y.-H."/>
            <person name="Pang H."/>
        </authorList>
    </citation>
    <scope>NUCLEOTIDE SEQUENCE [LARGE SCALE GENOMIC DNA]</scope>
    <source>
        <strain evidence="7">SYSU_2023b</strain>
        <tissue evidence="7">Whole body</tissue>
    </source>
</reference>
<feature type="transmembrane region" description="Helical" evidence="6">
    <location>
        <begin position="47"/>
        <end position="71"/>
    </location>
</feature>
<accession>A0AAW1UTD0</accession>
<dbReference type="InterPro" id="IPR037185">
    <property type="entry name" value="EmrE-like"/>
</dbReference>
<dbReference type="GO" id="GO:0016020">
    <property type="term" value="C:membrane"/>
    <property type="evidence" value="ECO:0007669"/>
    <property type="project" value="UniProtKB-SubCell"/>
</dbReference>
<evidence type="ECO:0000256" key="4">
    <source>
        <dbReference type="ARBA" id="ARBA00022989"/>
    </source>
</evidence>
<dbReference type="Pfam" id="PF10639">
    <property type="entry name" value="TMEM234"/>
    <property type="match status" value="1"/>
</dbReference>
<sequence>MIYEIFSLITVALLWGGTNPLLKKNSKKIMVIKSASKVEQFILEIKYLFTNIGYMIPLALNQLGSVVYFFALQHTDISLAVPVANSLSFVFTAIVGSLLGEELPNRKVVMGIMFIFAGSALCCYDKYSIGTVEVLK</sequence>
<proteinExistence type="inferred from homology"/>
<organism evidence="7 8">
    <name type="scientific">Henosepilachna vigintioctopunctata</name>
    <dbReference type="NCBI Taxonomy" id="420089"/>
    <lineage>
        <taxon>Eukaryota</taxon>
        <taxon>Metazoa</taxon>
        <taxon>Ecdysozoa</taxon>
        <taxon>Arthropoda</taxon>
        <taxon>Hexapoda</taxon>
        <taxon>Insecta</taxon>
        <taxon>Pterygota</taxon>
        <taxon>Neoptera</taxon>
        <taxon>Endopterygota</taxon>
        <taxon>Coleoptera</taxon>
        <taxon>Polyphaga</taxon>
        <taxon>Cucujiformia</taxon>
        <taxon>Coccinelloidea</taxon>
        <taxon>Coccinellidae</taxon>
        <taxon>Epilachninae</taxon>
        <taxon>Epilachnini</taxon>
        <taxon>Henosepilachna</taxon>
    </lineage>
</organism>
<evidence type="ECO:0000256" key="1">
    <source>
        <dbReference type="ARBA" id="ARBA00004141"/>
    </source>
</evidence>
<keyword evidence="3 6" id="KW-0812">Transmembrane</keyword>
<feature type="transmembrane region" description="Helical" evidence="6">
    <location>
        <begin position="6"/>
        <end position="22"/>
    </location>
</feature>
<dbReference type="AlphaFoldDB" id="A0AAW1UTD0"/>
<dbReference type="EMBL" id="JARQZJ010000102">
    <property type="protein sequence ID" value="KAK9886781.1"/>
    <property type="molecule type" value="Genomic_DNA"/>
</dbReference>
<dbReference type="PANTHER" id="PTHR28668:SF1">
    <property type="entry name" value="TRANSMEMBRANE PROTEIN 234"/>
    <property type="match status" value="1"/>
</dbReference>
<evidence type="ECO:0008006" key="9">
    <source>
        <dbReference type="Google" id="ProtNLM"/>
    </source>
</evidence>
<protein>
    <recommendedName>
        <fullName evidence="9">Transmembrane protein 234 homolog</fullName>
    </recommendedName>
</protein>
<evidence type="ECO:0000313" key="8">
    <source>
        <dbReference type="Proteomes" id="UP001431783"/>
    </source>
</evidence>
<feature type="transmembrane region" description="Helical" evidence="6">
    <location>
        <begin position="108"/>
        <end position="127"/>
    </location>
</feature>
<keyword evidence="8" id="KW-1185">Reference proteome</keyword>
<dbReference type="PANTHER" id="PTHR28668">
    <property type="entry name" value="TRANSMEMBRANE PROTEIN 234"/>
    <property type="match status" value="1"/>
</dbReference>
<evidence type="ECO:0000256" key="3">
    <source>
        <dbReference type="ARBA" id="ARBA00022692"/>
    </source>
</evidence>
<feature type="transmembrane region" description="Helical" evidence="6">
    <location>
        <begin position="77"/>
        <end position="96"/>
    </location>
</feature>
<keyword evidence="5 6" id="KW-0472">Membrane</keyword>
<name>A0AAW1UTD0_9CUCU</name>
<evidence type="ECO:0000256" key="6">
    <source>
        <dbReference type="SAM" id="Phobius"/>
    </source>
</evidence>
<evidence type="ECO:0000256" key="2">
    <source>
        <dbReference type="ARBA" id="ARBA00005977"/>
    </source>
</evidence>
<dbReference type="SUPFAM" id="SSF103481">
    <property type="entry name" value="Multidrug resistance efflux transporter EmrE"/>
    <property type="match status" value="1"/>
</dbReference>
<dbReference type="Proteomes" id="UP001431783">
    <property type="component" value="Unassembled WGS sequence"/>
</dbReference>
<comment type="similarity">
    <text evidence="2">Belongs to the TMEM234 family.</text>
</comment>
<keyword evidence="4 6" id="KW-1133">Transmembrane helix</keyword>
<evidence type="ECO:0000313" key="7">
    <source>
        <dbReference type="EMBL" id="KAK9886781.1"/>
    </source>
</evidence>
<comment type="subcellular location">
    <subcellularLocation>
        <location evidence="1">Membrane</location>
        <topology evidence="1">Multi-pass membrane protein</topology>
    </subcellularLocation>
</comment>
<evidence type="ECO:0000256" key="5">
    <source>
        <dbReference type="ARBA" id="ARBA00023136"/>
    </source>
</evidence>
<comment type="caution">
    <text evidence="7">The sequence shown here is derived from an EMBL/GenBank/DDBJ whole genome shotgun (WGS) entry which is preliminary data.</text>
</comment>